<reference evidence="1 2" key="1">
    <citation type="submission" date="2021-06" db="EMBL/GenBank/DDBJ databases">
        <title>Caerostris extrusa draft genome.</title>
        <authorList>
            <person name="Kono N."/>
            <person name="Arakawa K."/>
        </authorList>
    </citation>
    <scope>NUCLEOTIDE SEQUENCE [LARGE SCALE GENOMIC DNA]</scope>
</reference>
<dbReference type="Proteomes" id="UP001054945">
    <property type="component" value="Unassembled WGS sequence"/>
</dbReference>
<dbReference type="AlphaFoldDB" id="A0AAV4PF65"/>
<organism evidence="1 2">
    <name type="scientific">Caerostris extrusa</name>
    <name type="common">Bark spider</name>
    <name type="synonym">Caerostris bankana</name>
    <dbReference type="NCBI Taxonomy" id="172846"/>
    <lineage>
        <taxon>Eukaryota</taxon>
        <taxon>Metazoa</taxon>
        <taxon>Ecdysozoa</taxon>
        <taxon>Arthropoda</taxon>
        <taxon>Chelicerata</taxon>
        <taxon>Arachnida</taxon>
        <taxon>Araneae</taxon>
        <taxon>Araneomorphae</taxon>
        <taxon>Entelegynae</taxon>
        <taxon>Araneoidea</taxon>
        <taxon>Araneidae</taxon>
        <taxon>Caerostris</taxon>
    </lineage>
</organism>
<evidence type="ECO:0000313" key="2">
    <source>
        <dbReference type="Proteomes" id="UP001054945"/>
    </source>
</evidence>
<proteinExistence type="predicted"/>
<sequence>MTCKLPQVPIISKSRKNDSLKKHIFQTSGRNIFRQNFHRLQKAPRDSLSLSNSPAVFLLLAPYRSLFLAGFKKAFNEQALSH</sequence>
<evidence type="ECO:0000313" key="1">
    <source>
        <dbReference type="EMBL" id="GIX93762.1"/>
    </source>
</evidence>
<gene>
    <name evidence="1" type="ORF">CEXT_418951</name>
</gene>
<accession>A0AAV4PF65</accession>
<comment type="caution">
    <text evidence="1">The sequence shown here is derived from an EMBL/GenBank/DDBJ whole genome shotgun (WGS) entry which is preliminary data.</text>
</comment>
<protein>
    <submittedName>
        <fullName evidence="1">Uncharacterized protein</fullName>
    </submittedName>
</protein>
<dbReference type="EMBL" id="BPLR01004294">
    <property type="protein sequence ID" value="GIX93762.1"/>
    <property type="molecule type" value="Genomic_DNA"/>
</dbReference>
<keyword evidence="2" id="KW-1185">Reference proteome</keyword>
<name>A0AAV4PF65_CAEEX</name>